<evidence type="ECO:0000313" key="2">
    <source>
        <dbReference type="EMBL" id="RFU77303.1"/>
    </source>
</evidence>
<keyword evidence="1" id="KW-0812">Transmembrane</keyword>
<feature type="transmembrane region" description="Helical" evidence="1">
    <location>
        <begin position="170"/>
        <end position="190"/>
    </location>
</feature>
<gene>
    <name evidence="2" type="ORF">TARUN_4921</name>
</gene>
<evidence type="ECO:0000256" key="1">
    <source>
        <dbReference type="SAM" id="Phobius"/>
    </source>
</evidence>
<dbReference type="EMBL" id="PXOA01000289">
    <property type="protein sequence ID" value="RFU77303.1"/>
    <property type="molecule type" value="Genomic_DNA"/>
</dbReference>
<accession>A0A395NN39</accession>
<keyword evidence="1" id="KW-0472">Membrane</keyword>
<comment type="caution">
    <text evidence="2">The sequence shown here is derived from an EMBL/GenBank/DDBJ whole genome shotgun (WGS) entry which is preliminary data.</text>
</comment>
<dbReference type="Proteomes" id="UP000266272">
    <property type="component" value="Unassembled WGS sequence"/>
</dbReference>
<proteinExistence type="predicted"/>
<dbReference type="OrthoDB" id="3527261at2759"/>
<keyword evidence="1" id="KW-1133">Transmembrane helix</keyword>
<keyword evidence="3" id="KW-1185">Reference proteome</keyword>
<dbReference type="AlphaFoldDB" id="A0A395NN39"/>
<sequence length="350" mass="39883">MFEAAISALNDISEKHPWVGELAGILPLTAFIDFIDFTKIHIFELTGGALPLWSWPVTPAGGRLLLSDEYMQKSCCLDREGRTQALMVSDGRYGDQYALNNPETLKMCISSQGVHIIDNNHSNMLSEFVRAQDLEIILVSRTHPEHKFKPPIGWPGRLLGPWLTFPHRHLFISIMGWLMLFGMIIMSGILRCFLSLAFLIVIPITGVTIYCLYGRRPRVLPFTPSSGYNRLTLNPDTFSWDWHTGQDDRTKLSERAMKWLDRILAPDSSRAMWEEATRAAMDKAYQEYMDPTEILQSSAWKEGKGEALGQDWQIGYGDKYWGRFVVEGIYMAAKIREEARLSGRKLSESI</sequence>
<feature type="transmembrane region" description="Helical" evidence="1">
    <location>
        <begin position="196"/>
        <end position="213"/>
    </location>
</feature>
<protein>
    <submittedName>
        <fullName evidence="2">Uncharacterized protein</fullName>
    </submittedName>
</protein>
<name>A0A395NN39_TRIAR</name>
<organism evidence="2 3">
    <name type="scientific">Trichoderma arundinaceum</name>
    <dbReference type="NCBI Taxonomy" id="490622"/>
    <lineage>
        <taxon>Eukaryota</taxon>
        <taxon>Fungi</taxon>
        <taxon>Dikarya</taxon>
        <taxon>Ascomycota</taxon>
        <taxon>Pezizomycotina</taxon>
        <taxon>Sordariomycetes</taxon>
        <taxon>Hypocreomycetidae</taxon>
        <taxon>Hypocreales</taxon>
        <taxon>Hypocreaceae</taxon>
        <taxon>Trichoderma</taxon>
    </lineage>
</organism>
<reference evidence="2 3" key="1">
    <citation type="journal article" date="2018" name="PLoS Pathog.">
        <title>Evolution of structural diversity of trichothecenes, a family of toxins produced by plant pathogenic and entomopathogenic fungi.</title>
        <authorList>
            <person name="Proctor R.H."/>
            <person name="McCormick S.P."/>
            <person name="Kim H.S."/>
            <person name="Cardoza R.E."/>
            <person name="Stanley A.M."/>
            <person name="Lindo L."/>
            <person name="Kelly A."/>
            <person name="Brown D.W."/>
            <person name="Lee T."/>
            <person name="Vaughan M.M."/>
            <person name="Alexander N.J."/>
            <person name="Busman M."/>
            <person name="Gutierrez S."/>
        </authorList>
    </citation>
    <scope>NUCLEOTIDE SEQUENCE [LARGE SCALE GENOMIC DNA]</scope>
    <source>
        <strain evidence="2 3">IBT 40837</strain>
    </source>
</reference>
<dbReference type="STRING" id="490622.A0A395NN39"/>
<evidence type="ECO:0000313" key="3">
    <source>
        <dbReference type="Proteomes" id="UP000266272"/>
    </source>
</evidence>